<gene>
    <name evidence="4" type="primary">LOC106810640</name>
</gene>
<dbReference type="RefSeq" id="XP_014669551.1">
    <property type="nucleotide sequence ID" value="XM_014814065.1"/>
</dbReference>
<evidence type="ECO:0000313" key="4">
    <source>
        <dbReference type="RefSeq" id="XP_014669551.1"/>
    </source>
</evidence>
<sequence length="333" mass="38302">MPHELPGRPWEKVAIDLFTWEDKDYLVTSDYYTNFWEVDRLKRTNSSTVISKLKRHFARQGIPEQVISDNAQNLTSDEFQRFARDWDFDHVTVSPYNSKSNVKAESSVKAAKRMLRKAKKSGTDPYLALLEIRNTPTQGMGSSPMQRLNNRRARTLLPMTPNLLKPRVINVETERDQMQQLKNRQTKYYNRNAKDLPAMEEGDTVRMKPFAKGQRERKKGVVVARLDEMSYTVDTPDGSYRRNRADIKRTMEKPPPTTMQRKSLHIPPRKTGGNESIAPRTTGNTEPIHRPIGDNKSAREEPMATSREKNNLHTPTNKLPPQPIHTSTPLAPL</sequence>
<feature type="compositionally biased region" description="Basic and acidic residues" evidence="1">
    <location>
        <begin position="287"/>
        <end position="311"/>
    </location>
</feature>
<dbReference type="Gene3D" id="3.30.420.10">
    <property type="entry name" value="Ribonuclease H-like superfamily/Ribonuclease H"/>
    <property type="match status" value="1"/>
</dbReference>
<evidence type="ECO:0000313" key="3">
    <source>
        <dbReference type="Proteomes" id="UP000695022"/>
    </source>
</evidence>
<dbReference type="InterPro" id="IPR001584">
    <property type="entry name" value="Integrase_cat-core"/>
</dbReference>
<dbReference type="GeneID" id="106810640"/>
<dbReference type="Proteomes" id="UP000695022">
    <property type="component" value="Unplaced"/>
</dbReference>
<evidence type="ECO:0000259" key="2">
    <source>
        <dbReference type="PROSITE" id="PS50994"/>
    </source>
</evidence>
<dbReference type="InterPro" id="IPR036397">
    <property type="entry name" value="RNaseH_sf"/>
</dbReference>
<reference evidence="4" key="1">
    <citation type="submission" date="2025-08" db="UniProtKB">
        <authorList>
            <consortium name="RefSeq"/>
        </authorList>
    </citation>
    <scope>IDENTIFICATION</scope>
</reference>
<dbReference type="InterPro" id="IPR012337">
    <property type="entry name" value="RNaseH-like_sf"/>
</dbReference>
<feature type="compositionally biased region" description="Polar residues" evidence="1">
    <location>
        <begin position="324"/>
        <end position="333"/>
    </location>
</feature>
<proteinExistence type="predicted"/>
<dbReference type="PANTHER" id="PTHR37984:SF8">
    <property type="entry name" value="CCHC-TYPE DOMAIN-CONTAINING PROTEIN"/>
    <property type="match status" value="1"/>
</dbReference>
<keyword evidence="3" id="KW-1185">Reference proteome</keyword>
<feature type="domain" description="Integrase catalytic" evidence="2">
    <location>
        <begin position="5"/>
        <end position="169"/>
    </location>
</feature>
<name>A0ABM1EBI0_PRICU</name>
<dbReference type="PANTHER" id="PTHR37984">
    <property type="entry name" value="PROTEIN CBG26694"/>
    <property type="match status" value="1"/>
</dbReference>
<organism evidence="3 4">
    <name type="scientific">Priapulus caudatus</name>
    <name type="common">Priapulid worm</name>
    <dbReference type="NCBI Taxonomy" id="37621"/>
    <lineage>
        <taxon>Eukaryota</taxon>
        <taxon>Metazoa</taxon>
        <taxon>Ecdysozoa</taxon>
        <taxon>Scalidophora</taxon>
        <taxon>Priapulida</taxon>
        <taxon>Priapulimorpha</taxon>
        <taxon>Priapulimorphida</taxon>
        <taxon>Priapulidae</taxon>
        <taxon>Priapulus</taxon>
    </lineage>
</organism>
<evidence type="ECO:0000256" key="1">
    <source>
        <dbReference type="SAM" id="MobiDB-lite"/>
    </source>
</evidence>
<protein>
    <submittedName>
        <fullName evidence="4">Uncharacterized protein LOC106810640</fullName>
    </submittedName>
</protein>
<dbReference type="SUPFAM" id="SSF53098">
    <property type="entry name" value="Ribonuclease H-like"/>
    <property type="match status" value="1"/>
</dbReference>
<dbReference type="PROSITE" id="PS50994">
    <property type="entry name" value="INTEGRASE"/>
    <property type="match status" value="1"/>
</dbReference>
<feature type="region of interest" description="Disordered" evidence="1">
    <location>
        <begin position="249"/>
        <end position="333"/>
    </location>
</feature>
<accession>A0ABM1EBI0</accession>
<dbReference type="InterPro" id="IPR050951">
    <property type="entry name" value="Retrovirus_Pol_polyprotein"/>
</dbReference>